<keyword evidence="3" id="KW-1185">Reference proteome</keyword>
<dbReference type="InterPro" id="IPR029060">
    <property type="entry name" value="PIN-like_dom_sf"/>
</dbReference>
<accession>W4L9Q2</accession>
<organism evidence="2 3">
    <name type="scientific">Candidatus Entotheonella gemina</name>
    <dbReference type="NCBI Taxonomy" id="1429439"/>
    <lineage>
        <taxon>Bacteria</taxon>
        <taxon>Pseudomonadati</taxon>
        <taxon>Nitrospinota/Tectimicrobiota group</taxon>
        <taxon>Candidatus Tectimicrobiota</taxon>
        <taxon>Candidatus Entotheonellia</taxon>
        <taxon>Candidatus Entotheonellales</taxon>
        <taxon>Candidatus Entotheonellaceae</taxon>
        <taxon>Candidatus Entotheonella</taxon>
    </lineage>
</organism>
<dbReference type="Pfam" id="PF01850">
    <property type="entry name" value="PIN"/>
    <property type="match status" value="1"/>
</dbReference>
<proteinExistence type="predicted"/>
<feature type="domain" description="PIN" evidence="1">
    <location>
        <begin position="8"/>
        <end position="120"/>
    </location>
</feature>
<dbReference type="HOGENOM" id="CLU_1783333_0_0_7"/>
<dbReference type="Proteomes" id="UP000019140">
    <property type="component" value="Unassembled WGS sequence"/>
</dbReference>
<evidence type="ECO:0000259" key="1">
    <source>
        <dbReference type="Pfam" id="PF01850"/>
    </source>
</evidence>
<gene>
    <name evidence="2" type="ORF">ETSY2_49250</name>
</gene>
<dbReference type="AlphaFoldDB" id="W4L9Q2"/>
<comment type="caution">
    <text evidence="2">The sequence shown here is derived from an EMBL/GenBank/DDBJ whole genome shotgun (WGS) entry which is preliminary data.</text>
</comment>
<reference evidence="2 3" key="1">
    <citation type="journal article" date="2014" name="Nature">
        <title>An environmental bacterial taxon with a large and distinct metabolic repertoire.</title>
        <authorList>
            <person name="Wilson M.C."/>
            <person name="Mori T."/>
            <person name="Ruckert C."/>
            <person name="Uria A.R."/>
            <person name="Helf M.J."/>
            <person name="Takada K."/>
            <person name="Gernert C."/>
            <person name="Steffens U.A."/>
            <person name="Heycke N."/>
            <person name="Schmitt S."/>
            <person name="Rinke C."/>
            <person name="Helfrich E.J."/>
            <person name="Brachmann A.O."/>
            <person name="Gurgui C."/>
            <person name="Wakimoto T."/>
            <person name="Kracht M."/>
            <person name="Crusemann M."/>
            <person name="Hentschel U."/>
            <person name="Abe I."/>
            <person name="Matsunaga S."/>
            <person name="Kalinowski J."/>
            <person name="Takeyama H."/>
            <person name="Piel J."/>
        </authorList>
    </citation>
    <scope>NUCLEOTIDE SEQUENCE [LARGE SCALE GENOMIC DNA]</scope>
    <source>
        <strain evidence="3">TSY2</strain>
    </source>
</reference>
<dbReference type="SUPFAM" id="SSF88723">
    <property type="entry name" value="PIN domain-like"/>
    <property type="match status" value="1"/>
</dbReference>
<dbReference type="InterPro" id="IPR002716">
    <property type="entry name" value="PIN_dom"/>
</dbReference>
<evidence type="ECO:0000313" key="2">
    <source>
        <dbReference type="EMBL" id="ETW94747.1"/>
    </source>
</evidence>
<dbReference type="CDD" id="cd09854">
    <property type="entry name" value="PIN_VapC-like"/>
    <property type="match status" value="1"/>
</dbReference>
<protein>
    <recommendedName>
        <fullName evidence="1">PIN domain-containing protein</fullName>
    </recommendedName>
</protein>
<dbReference type="EMBL" id="AZHX01002416">
    <property type="protein sequence ID" value="ETW94747.1"/>
    <property type="molecule type" value="Genomic_DNA"/>
</dbReference>
<name>W4L9Q2_9BACT</name>
<sequence length="145" mass="17135">MTIEYEWIVLDTNVWIFGLRNQPEKISCTHLLSMLPRLWVKVPRQVILELLANLTERERRDFFYLVNQYPDRIDVSWDKVELWLIRKYQALGCKLGDAAISAHLEALDINVLVSENRDFLQELTGQPFRVVSAEEALKTFQKRDE</sequence>
<evidence type="ECO:0000313" key="3">
    <source>
        <dbReference type="Proteomes" id="UP000019140"/>
    </source>
</evidence>